<evidence type="ECO:0000256" key="1">
    <source>
        <dbReference type="SAM" id="Phobius"/>
    </source>
</evidence>
<evidence type="ECO:0000313" key="3">
    <source>
        <dbReference type="Proteomes" id="UP000028875"/>
    </source>
</evidence>
<sequence>MKEKVSWEEIIQQDIDVIKTEQNDLKQSINELKLKDLEHDKEIFALRQTLNEIKEDTKWIRRMVTKAIVSAVVTGLIGGSLALFFTSVFQGG</sequence>
<reference evidence="2 3" key="1">
    <citation type="submission" date="2014-03" db="EMBL/GenBank/DDBJ databases">
        <authorList>
            <person name="Urmite Genomes U."/>
        </authorList>
    </citation>
    <scope>NUCLEOTIDE SEQUENCE [LARGE SCALE GENOMIC DNA]</scope>
    <source>
        <strain evidence="2 3">Vm-5</strain>
    </source>
</reference>
<dbReference type="STRING" id="1462526.BN990_03706"/>
<accession>A0A024QGL6</accession>
<dbReference type="RefSeq" id="WP_021290396.1">
    <property type="nucleotide sequence ID" value="NZ_BNER01000009.1"/>
</dbReference>
<keyword evidence="3" id="KW-1185">Reference proteome</keyword>
<protein>
    <submittedName>
        <fullName evidence="2">Haemolysin XhlA</fullName>
    </submittedName>
</protein>
<dbReference type="eggNOG" id="ENOG5033MX4">
    <property type="taxonomic scope" value="Bacteria"/>
</dbReference>
<dbReference type="Proteomes" id="UP000028875">
    <property type="component" value="Unassembled WGS sequence"/>
</dbReference>
<dbReference type="AlphaFoldDB" id="A0A024QGL6"/>
<feature type="transmembrane region" description="Helical" evidence="1">
    <location>
        <begin position="67"/>
        <end position="89"/>
    </location>
</feature>
<reference evidence="3" key="2">
    <citation type="submission" date="2014-05" db="EMBL/GenBank/DDBJ databases">
        <title>Draft genome sequence of Virgibacillus massiliensis Vm-5.</title>
        <authorList>
            <person name="Khelaifia S."/>
            <person name="Croce O."/>
            <person name="Lagier J.C."/>
            <person name="Raoult D."/>
        </authorList>
    </citation>
    <scope>NUCLEOTIDE SEQUENCE [LARGE SCALE GENOMIC DNA]</scope>
    <source>
        <strain evidence="3">Vm-5</strain>
    </source>
</reference>
<evidence type="ECO:0000313" key="2">
    <source>
        <dbReference type="EMBL" id="CDQ41340.1"/>
    </source>
</evidence>
<keyword evidence="1" id="KW-0812">Transmembrane</keyword>
<proteinExistence type="predicted"/>
<keyword evidence="1" id="KW-0472">Membrane</keyword>
<comment type="caution">
    <text evidence="2">The sequence shown here is derived from an EMBL/GenBank/DDBJ whole genome shotgun (WGS) entry which is preliminary data.</text>
</comment>
<gene>
    <name evidence="2" type="ORF">BN990_03706</name>
</gene>
<dbReference type="OrthoDB" id="2943262at2"/>
<organism evidence="2 3">
    <name type="scientific">Virgibacillus massiliensis</name>
    <dbReference type="NCBI Taxonomy" id="1462526"/>
    <lineage>
        <taxon>Bacteria</taxon>
        <taxon>Bacillati</taxon>
        <taxon>Bacillota</taxon>
        <taxon>Bacilli</taxon>
        <taxon>Bacillales</taxon>
        <taxon>Bacillaceae</taxon>
        <taxon>Virgibacillus</taxon>
    </lineage>
</organism>
<dbReference type="Pfam" id="PF10779">
    <property type="entry name" value="XhlA"/>
    <property type="match status" value="1"/>
</dbReference>
<keyword evidence="1" id="KW-1133">Transmembrane helix</keyword>
<dbReference type="EMBL" id="CCDP010000002">
    <property type="protein sequence ID" value="CDQ41340.1"/>
    <property type="molecule type" value="Genomic_DNA"/>
</dbReference>
<dbReference type="InterPro" id="IPR019715">
    <property type="entry name" value="Haemolysin_XhlA"/>
</dbReference>
<name>A0A024QGL6_9BACI</name>